<evidence type="ECO:0000256" key="5">
    <source>
        <dbReference type="ARBA" id="ARBA00023145"/>
    </source>
</evidence>
<dbReference type="InterPro" id="IPR043504">
    <property type="entry name" value="Peptidase_S1_PA_chymotrypsin"/>
</dbReference>
<evidence type="ECO:0000256" key="6">
    <source>
        <dbReference type="ARBA" id="ARBA00023157"/>
    </source>
</evidence>
<protein>
    <recommendedName>
        <fullName evidence="7">Peptidase S1 domain-containing protein</fullName>
    </recommendedName>
</protein>
<dbReference type="PROSITE" id="PS50240">
    <property type="entry name" value="TRYPSIN_DOM"/>
    <property type="match status" value="1"/>
</dbReference>
<evidence type="ECO:0000313" key="9">
    <source>
        <dbReference type="Proteomes" id="UP000694422"/>
    </source>
</evidence>
<evidence type="ECO:0000259" key="7">
    <source>
        <dbReference type="PROSITE" id="PS50240"/>
    </source>
</evidence>
<dbReference type="InterPro" id="IPR009003">
    <property type="entry name" value="Peptidase_S1_PA"/>
</dbReference>
<dbReference type="GO" id="GO:0005737">
    <property type="term" value="C:cytoplasm"/>
    <property type="evidence" value="ECO:0007669"/>
    <property type="project" value="TreeGrafter"/>
</dbReference>
<dbReference type="CDD" id="cd00190">
    <property type="entry name" value="Tryp_SPc"/>
    <property type="match status" value="1"/>
</dbReference>
<dbReference type="PANTHER" id="PTHR24271">
    <property type="entry name" value="KALLIKREIN-RELATED"/>
    <property type="match status" value="1"/>
</dbReference>
<organism evidence="8 9">
    <name type="scientific">Spermophilus dauricus</name>
    <name type="common">Daurian ground squirrel</name>
    <dbReference type="NCBI Taxonomy" id="99837"/>
    <lineage>
        <taxon>Eukaryota</taxon>
        <taxon>Metazoa</taxon>
        <taxon>Chordata</taxon>
        <taxon>Craniata</taxon>
        <taxon>Vertebrata</taxon>
        <taxon>Euteleostomi</taxon>
        <taxon>Mammalia</taxon>
        <taxon>Eutheria</taxon>
        <taxon>Euarchontoglires</taxon>
        <taxon>Glires</taxon>
        <taxon>Rodentia</taxon>
        <taxon>Sciuromorpha</taxon>
        <taxon>Sciuridae</taxon>
        <taxon>Xerinae</taxon>
        <taxon>Marmotini</taxon>
        <taxon>Spermophilus</taxon>
    </lineage>
</organism>
<evidence type="ECO:0000256" key="2">
    <source>
        <dbReference type="ARBA" id="ARBA00022729"/>
    </source>
</evidence>
<dbReference type="Gene3D" id="2.40.10.10">
    <property type="entry name" value="Trypsin-like serine proteases"/>
    <property type="match status" value="2"/>
</dbReference>
<proteinExistence type="predicted"/>
<dbReference type="Pfam" id="PF00089">
    <property type="entry name" value="Trypsin"/>
    <property type="match status" value="1"/>
</dbReference>
<dbReference type="InterPro" id="IPR018114">
    <property type="entry name" value="TRYPSIN_HIS"/>
</dbReference>
<reference evidence="8" key="2">
    <citation type="submission" date="2025-09" db="UniProtKB">
        <authorList>
            <consortium name="Ensembl"/>
        </authorList>
    </citation>
    <scope>IDENTIFICATION</scope>
</reference>
<evidence type="ECO:0000256" key="4">
    <source>
        <dbReference type="ARBA" id="ARBA00022825"/>
    </source>
</evidence>
<dbReference type="InterPro" id="IPR001314">
    <property type="entry name" value="Peptidase_S1A"/>
</dbReference>
<name>A0A8C9QEG3_SPEDA</name>
<dbReference type="FunFam" id="2.40.10.10:FF:000014">
    <property type="entry name" value="Complement factor D"/>
    <property type="match status" value="1"/>
</dbReference>
<reference evidence="8" key="1">
    <citation type="submission" date="2025-08" db="UniProtKB">
        <authorList>
            <consortium name="Ensembl"/>
        </authorList>
    </citation>
    <scope>IDENTIFICATION</scope>
</reference>
<keyword evidence="4" id="KW-0720">Serine protease</keyword>
<dbReference type="SMART" id="SM00020">
    <property type="entry name" value="Tryp_SPc"/>
    <property type="match status" value="1"/>
</dbReference>
<evidence type="ECO:0000313" key="8">
    <source>
        <dbReference type="Ensembl" id="ENSSDAP00000022220.1"/>
    </source>
</evidence>
<dbReference type="Ensembl" id="ENSSDAT00000025391.1">
    <property type="protein sequence ID" value="ENSSDAP00000022220.1"/>
    <property type="gene ID" value="ENSSDAG00000020105.1"/>
</dbReference>
<dbReference type="GO" id="GO:0006508">
    <property type="term" value="P:proteolysis"/>
    <property type="evidence" value="ECO:0007669"/>
    <property type="project" value="UniProtKB-KW"/>
</dbReference>
<keyword evidence="5" id="KW-0865">Zymogen</keyword>
<dbReference type="SUPFAM" id="SSF50494">
    <property type="entry name" value="Trypsin-like serine proteases"/>
    <property type="match status" value="1"/>
</dbReference>
<feature type="domain" description="Peptidase S1" evidence="7">
    <location>
        <begin position="60"/>
        <end position="282"/>
    </location>
</feature>
<keyword evidence="6" id="KW-1015">Disulfide bond</keyword>
<dbReference type="PRINTS" id="PR00722">
    <property type="entry name" value="CHYMOTRYPSIN"/>
</dbReference>
<evidence type="ECO:0000256" key="1">
    <source>
        <dbReference type="ARBA" id="ARBA00022670"/>
    </source>
</evidence>
<keyword evidence="1" id="KW-0645">Protease</keyword>
<dbReference type="PROSITE" id="PS00134">
    <property type="entry name" value="TRYPSIN_HIS"/>
    <property type="match status" value="1"/>
</dbReference>
<evidence type="ECO:0000256" key="3">
    <source>
        <dbReference type="ARBA" id="ARBA00022801"/>
    </source>
</evidence>
<dbReference type="PANTHER" id="PTHR24271:SF58">
    <property type="entry name" value="DUODENASE-1"/>
    <property type="match status" value="1"/>
</dbReference>
<keyword evidence="2" id="KW-0732">Signal</keyword>
<keyword evidence="3" id="KW-0378">Hydrolase</keyword>
<dbReference type="Proteomes" id="UP000694422">
    <property type="component" value="Unplaced"/>
</dbReference>
<keyword evidence="9" id="KW-1185">Reference proteome</keyword>
<dbReference type="InterPro" id="IPR001254">
    <property type="entry name" value="Trypsin_dom"/>
</dbReference>
<accession>A0A8C9QEG3</accession>
<dbReference type="FunFam" id="2.40.10.10:FF:000068">
    <property type="entry name" value="transmembrane protease serine 2"/>
    <property type="match status" value="1"/>
</dbReference>
<dbReference type="AlphaFoldDB" id="A0A8C9QEG3"/>
<dbReference type="GO" id="GO:0004252">
    <property type="term" value="F:serine-type endopeptidase activity"/>
    <property type="evidence" value="ECO:0007669"/>
    <property type="project" value="InterPro"/>
</dbReference>
<sequence length="283" mass="31892">KTYEKINKQFPKKRRLRERGCGNNTTLNPSLPGVDPSLLFFSLWLHEHQGQDRTFLSGNIIGGQEAVPHSHPYMAFLQIKTQTTTKRCGGFLVREDFVLTAAHCWRRTITVILGAHDIDEQETTQQVIPIRRAIPHPNFKRKPFNDIMLLQLKNKAKLTAEVSLLKLPSRNSQVAPGMVCTLAGWGLIGQNISTTKLHEVQLEIQKDEECLSHFKSIYDSTTQICVGNPKEKKNCLHGDSGSPLVCENVAQGIVSFGEDEGTPPSVYTRISSFLRWIRKTMKS</sequence>